<keyword evidence="2" id="KW-0808">Transferase</keyword>
<dbReference type="SMART" id="SM00506">
    <property type="entry name" value="A1pp"/>
    <property type="match status" value="1"/>
</dbReference>
<dbReference type="AlphaFoldDB" id="A0A1H9PCC4"/>
<dbReference type="Proteomes" id="UP000199766">
    <property type="component" value="Unassembled WGS sequence"/>
</dbReference>
<dbReference type="InterPro" id="IPR002589">
    <property type="entry name" value="Macro_dom"/>
</dbReference>
<keyword evidence="1" id="KW-0328">Glycosyltransferase</keyword>
<reference evidence="5 6" key="1">
    <citation type="submission" date="2016-10" db="EMBL/GenBank/DDBJ databases">
        <authorList>
            <person name="de Groot N.N."/>
        </authorList>
    </citation>
    <scope>NUCLEOTIDE SEQUENCE [LARGE SCALE GENOMIC DNA]</scope>
    <source>
        <strain evidence="5 6">ATCC 35958</strain>
    </source>
</reference>
<dbReference type="Pfam" id="PF01661">
    <property type="entry name" value="Macro"/>
    <property type="match status" value="1"/>
</dbReference>
<dbReference type="Gene3D" id="3.40.220.10">
    <property type="entry name" value="Leucine Aminopeptidase, subunit E, domain 1"/>
    <property type="match status" value="1"/>
</dbReference>
<dbReference type="EMBL" id="FOGD01000008">
    <property type="protein sequence ID" value="SER45792.1"/>
    <property type="molecule type" value="Genomic_DNA"/>
</dbReference>
<gene>
    <name evidence="5" type="ORF">SAMN02982919_02438</name>
</gene>
<sequence>MIQPQIVDGNLLDQEVEVIVNAWNRNIIPWWLLLPQGVSGAIKRKAGLQPFFELGRMGAIPLGGAVKTSAGRLPFKAIIHVAGISMWWRSSKQSIQGSVISAMSLVNQHSFQSVAFPIIGAGTGGFGEEGALDLMVEALASLDSPATVTLVRFRPRAFSG</sequence>
<organism evidence="5 6">
    <name type="scientific">Giesbergeria anulus</name>
    <dbReference type="NCBI Taxonomy" id="180197"/>
    <lineage>
        <taxon>Bacteria</taxon>
        <taxon>Pseudomonadati</taxon>
        <taxon>Pseudomonadota</taxon>
        <taxon>Betaproteobacteria</taxon>
        <taxon>Burkholderiales</taxon>
        <taxon>Comamonadaceae</taxon>
        <taxon>Giesbergeria</taxon>
    </lineage>
</organism>
<evidence type="ECO:0000256" key="3">
    <source>
        <dbReference type="ARBA" id="ARBA00023027"/>
    </source>
</evidence>
<dbReference type="GO" id="GO:0005737">
    <property type="term" value="C:cytoplasm"/>
    <property type="evidence" value="ECO:0007669"/>
    <property type="project" value="TreeGrafter"/>
</dbReference>
<dbReference type="GO" id="GO:0003714">
    <property type="term" value="F:transcription corepressor activity"/>
    <property type="evidence" value="ECO:0007669"/>
    <property type="project" value="TreeGrafter"/>
</dbReference>
<protein>
    <submittedName>
        <fullName evidence="5">O-acetyl-ADP-ribose deacetylase (Regulator of RNase III), contains Macro domain</fullName>
    </submittedName>
</protein>
<dbReference type="STRING" id="180197.SAMN02982919_02438"/>
<evidence type="ECO:0000256" key="2">
    <source>
        <dbReference type="ARBA" id="ARBA00022679"/>
    </source>
</evidence>
<dbReference type="InterPro" id="IPR052056">
    <property type="entry name" value="Mono-ARTD/PARP"/>
</dbReference>
<name>A0A1H9PCC4_9BURK</name>
<evidence type="ECO:0000259" key="4">
    <source>
        <dbReference type="PROSITE" id="PS51154"/>
    </source>
</evidence>
<keyword evidence="3" id="KW-0520">NAD</keyword>
<dbReference type="RefSeq" id="WP_218144489.1">
    <property type="nucleotide sequence ID" value="NZ_FOGD01000008.1"/>
</dbReference>
<dbReference type="InterPro" id="IPR043472">
    <property type="entry name" value="Macro_dom-like"/>
</dbReference>
<dbReference type="PROSITE" id="PS51154">
    <property type="entry name" value="MACRO"/>
    <property type="match status" value="1"/>
</dbReference>
<dbReference type="PANTHER" id="PTHR14453">
    <property type="entry name" value="PARP/ZINC FINGER CCCH TYPE DOMAIN CONTAINING PROTEIN"/>
    <property type="match status" value="1"/>
</dbReference>
<evidence type="ECO:0000256" key="1">
    <source>
        <dbReference type="ARBA" id="ARBA00022676"/>
    </source>
</evidence>
<dbReference type="GO" id="GO:0003950">
    <property type="term" value="F:NAD+ poly-ADP-ribosyltransferase activity"/>
    <property type="evidence" value="ECO:0007669"/>
    <property type="project" value="TreeGrafter"/>
</dbReference>
<dbReference type="GO" id="GO:0010629">
    <property type="term" value="P:negative regulation of gene expression"/>
    <property type="evidence" value="ECO:0007669"/>
    <property type="project" value="TreeGrafter"/>
</dbReference>
<dbReference type="GO" id="GO:0070212">
    <property type="term" value="P:protein poly-ADP-ribosylation"/>
    <property type="evidence" value="ECO:0007669"/>
    <property type="project" value="TreeGrafter"/>
</dbReference>
<keyword evidence="6" id="KW-1185">Reference proteome</keyword>
<accession>A0A1H9PCC4</accession>
<dbReference type="GO" id="GO:1990404">
    <property type="term" value="F:NAD+-protein mono-ADP-ribosyltransferase activity"/>
    <property type="evidence" value="ECO:0007669"/>
    <property type="project" value="TreeGrafter"/>
</dbReference>
<dbReference type="PANTHER" id="PTHR14453:SF107">
    <property type="entry name" value="POLY [ADP-RIBOSE] POLYMERASE"/>
    <property type="match status" value="1"/>
</dbReference>
<evidence type="ECO:0000313" key="5">
    <source>
        <dbReference type="EMBL" id="SER45792.1"/>
    </source>
</evidence>
<proteinExistence type="predicted"/>
<evidence type="ECO:0000313" key="6">
    <source>
        <dbReference type="Proteomes" id="UP000199766"/>
    </source>
</evidence>
<dbReference type="SUPFAM" id="SSF52949">
    <property type="entry name" value="Macro domain-like"/>
    <property type="match status" value="1"/>
</dbReference>
<feature type="domain" description="Macro" evidence="4">
    <location>
        <begin position="1"/>
        <end position="160"/>
    </location>
</feature>